<organism evidence="2 3">
    <name type="scientific">Sphingobacterium hungaricum</name>
    <dbReference type="NCBI Taxonomy" id="2082723"/>
    <lineage>
        <taxon>Bacteria</taxon>
        <taxon>Pseudomonadati</taxon>
        <taxon>Bacteroidota</taxon>
        <taxon>Sphingobacteriia</taxon>
        <taxon>Sphingobacteriales</taxon>
        <taxon>Sphingobacteriaceae</taxon>
        <taxon>Sphingobacterium</taxon>
    </lineage>
</organism>
<reference evidence="2" key="1">
    <citation type="submission" date="2018-02" db="EMBL/GenBank/DDBJ databases">
        <authorList>
            <person name="Vasarhelyi B.M."/>
            <person name="Deshmukh S."/>
            <person name="Balint B."/>
            <person name="Kukolya J."/>
        </authorList>
    </citation>
    <scope>NUCLEOTIDE SEQUENCE</scope>
    <source>
        <strain evidence="2">KB22</strain>
    </source>
</reference>
<feature type="transmembrane region" description="Helical" evidence="1">
    <location>
        <begin position="38"/>
        <end position="62"/>
    </location>
</feature>
<dbReference type="RefSeq" id="WP_196936834.1">
    <property type="nucleotide sequence ID" value="NZ_MU158698.1"/>
</dbReference>
<dbReference type="SUPFAM" id="SSF55961">
    <property type="entry name" value="Bet v1-like"/>
    <property type="match status" value="1"/>
</dbReference>
<feature type="transmembrane region" description="Helical" evidence="1">
    <location>
        <begin position="99"/>
        <end position="122"/>
    </location>
</feature>
<dbReference type="InterPro" id="IPR023393">
    <property type="entry name" value="START-like_dom_sf"/>
</dbReference>
<dbReference type="EMBL" id="PRDK01000009">
    <property type="protein sequence ID" value="MBE8714980.1"/>
    <property type="molecule type" value="Genomic_DNA"/>
</dbReference>
<proteinExistence type="predicted"/>
<keyword evidence="1" id="KW-1133">Transmembrane helix</keyword>
<dbReference type="AlphaFoldDB" id="A0A928V0Q7"/>
<feature type="transmembrane region" description="Helical" evidence="1">
    <location>
        <begin position="12"/>
        <end position="32"/>
    </location>
</feature>
<keyword evidence="1" id="KW-0472">Membrane</keyword>
<protein>
    <recommendedName>
        <fullName evidence="4">Polyketide cyclase / dehydrase and lipid transport</fullName>
    </recommendedName>
</protein>
<evidence type="ECO:0000256" key="1">
    <source>
        <dbReference type="SAM" id="Phobius"/>
    </source>
</evidence>
<gene>
    <name evidence="2" type="ORF">C4F49_14950</name>
</gene>
<keyword evidence="1" id="KW-0812">Transmembrane</keyword>
<dbReference type="Gene3D" id="3.30.530.20">
    <property type="match status" value="1"/>
</dbReference>
<dbReference type="Proteomes" id="UP000616201">
    <property type="component" value="Unassembled WGS sequence"/>
</dbReference>
<evidence type="ECO:0000313" key="2">
    <source>
        <dbReference type="EMBL" id="MBE8714980.1"/>
    </source>
</evidence>
<comment type="caution">
    <text evidence="2">The sequence shown here is derived from an EMBL/GenBank/DDBJ whole genome shotgun (WGS) entry which is preliminary data.</text>
</comment>
<evidence type="ECO:0000313" key="3">
    <source>
        <dbReference type="Proteomes" id="UP000616201"/>
    </source>
</evidence>
<feature type="transmembrane region" description="Helical" evidence="1">
    <location>
        <begin position="129"/>
        <end position="150"/>
    </location>
</feature>
<sequence>MNQKTKDRLKSFLKIVAIPTVYALFLRFIFGAKDWEAVFSMMSVTFLFLLPSIVGALTVYFSDIKNVKKLAYRIIAPWIPIYAFFIITFLFAIEGWPCLVMILPIFMLSASLGGLLGGYFKLRKKDSKAYLSILLVLPLFASPIESYIGVQSKPYQAYTYIDIDAPAEKIWDNVTRVREIDEKQDKGWLTKLLNFPRPVKAELNYEGVGAYRQAIFTNGLVFHETVTDYEDNKKMSFSIRALPHEIPLTTMDEHLVVGGKYFDVLNGTYELEKLTDKTYRLHLYSNFKLTTSFNFYASWWAKNIMKDIQNNILQVEKYRSENE</sequence>
<evidence type="ECO:0008006" key="4">
    <source>
        <dbReference type="Google" id="ProtNLM"/>
    </source>
</evidence>
<keyword evidence="3" id="KW-1185">Reference proteome</keyword>
<accession>A0A928V0Q7</accession>
<name>A0A928V0Q7_9SPHI</name>
<feature type="transmembrane region" description="Helical" evidence="1">
    <location>
        <begin position="74"/>
        <end position="93"/>
    </location>
</feature>